<dbReference type="PROSITE" id="PS50919">
    <property type="entry name" value="MIR"/>
    <property type="match status" value="2"/>
</dbReference>
<dbReference type="CDD" id="cd23279">
    <property type="entry name" value="beta-trefoil_MIR_SDF2-like"/>
    <property type="match status" value="1"/>
</dbReference>
<feature type="domain" description="MIR" evidence="4">
    <location>
        <begin position="88"/>
        <end position="143"/>
    </location>
</feature>
<sequence>MTKSLTLLLAAFTCLQTVYSSDGPVTCGSAIKLLHDSSGGKYLLSSSEQSWGGGSGQQVVTLAPNAEAEHTTLWLVREGHGDPQCQAGTPIRCNSKIRLTHLTTQKNLHTHNTRSAITRQQEVSGFGEAGEGDTADNWLVVCSGIWQRDMNVRLQHTETGAFLSAKKAANFNEQNCRNCPILHNLEVAGSGRNDANALFRAEIGVFISNE</sequence>
<keyword evidence="2" id="KW-0677">Repeat</keyword>
<dbReference type="SUPFAM" id="SSF82109">
    <property type="entry name" value="MIR domain"/>
    <property type="match status" value="1"/>
</dbReference>
<dbReference type="InterPro" id="IPR016093">
    <property type="entry name" value="MIR_motif"/>
</dbReference>
<feature type="domain" description="MIR" evidence="4">
    <location>
        <begin position="22"/>
        <end position="79"/>
    </location>
</feature>
<evidence type="ECO:0000313" key="5">
    <source>
        <dbReference type="EMBL" id="CAD8426339.1"/>
    </source>
</evidence>
<feature type="signal peptide" evidence="3">
    <location>
        <begin position="1"/>
        <end position="20"/>
    </location>
</feature>
<protein>
    <recommendedName>
        <fullName evidence="4">MIR domain-containing protein</fullName>
    </recommendedName>
</protein>
<evidence type="ECO:0000256" key="3">
    <source>
        <dbReference type="SAM" id="SignalP"/>
    </source>
</evidence>
<name>A0A7S0CM56_9STRA</name>
<dbReference type="SMART" id="SM00472">
    <property type="entry name" value="MIR"/>
    <property type="match status" value="2"/>
</dbReference>
<accession>A0A7S0CM56</accession>
<dbReference type="InterPro" id="IPR036300">
    <property type="entry name" value="MIR_dom_sf"/>
</dbReference>
<reference evidence="5" key="1">
    <citation type="submission" date="2021-01" db="EMBL/GenBank/DDBJ databases">
        <authorList>
            <person name="Corre E."/>
            <person name="Pelletier E."/>
            <person name="Niang G."/>
            <person name="Scheremetjew M."/>
            <person name="Finn R."/>
            <person name="Kale V."/>
            <person name="Holt S."/>
            <person name="Cochrane G."/>
            <person name="Meng A."/>
            <person name="Brown T."/>
            <person name="Cohen L."/>
        </authorList>
    </citation>
    <scope>NUCLEOTIDE SEQUENCE</scope>
    <source>
        <strain evidence="5">CCAP1064/1</strain>
    </source>
</reference>
<dbReference type="PANTHER" id="PTHR46809:SF2">
    <property type="entry name" value="GH21273P"/>
    <property type="match status" value="1"/>
</dbReference>
<dbReference type="Gene3D" id="2.80.10.50">
    <property type="match status" value="1"/>
</dbReference>
<evidence type="ECO:0000256" key="1">
    <source>
        <dbReference type="ARBA" id="ARBA00022729"/>
    </source>
</evidence>
<dbReference type="PANTHER" id="PTHR46809">
    <property type="entry name" value="STROMAL CELL-DERIVED FACTOR 2-LIKE PROTEIN"/>
    <property type="match status" value="1"/>
</dbReference>
<feature type="chain" id="PRO_5031477107" description="MIR domain-containing protein" evidence="3">
    <location>
        <begin position="21"/>
        <end position="210"/>
    </location>
</feature>
<dbReference type="AlphaFoldDB" id="A0A7S0CM56"/>
<gene>
    <name evidence="5" type="ORF">PINE0816_LOCUS22501</name>
</gene>
<dbReference type="Pfam" id="PF02815">
    <property type="entry name" value="MIR"/>
    <property type="match status" value="1"/>
</dbReference>
<dbReference type="EMBL" id="HBEL01048606">
    <property type="protein sequence ID" value="CAD8426339.1"/>
    <property type="molecule type" value="Transcribed_RNA"/>
</dbReference>
<evidence type="ECO:0000256" key="2">
    <source>
        <dbReference type="ARBA" id="ARBA00022737"/>
    </source>
</evidence>
<keyword evidence="1 3" id="KW-0732">Signal</keyword>
<organism evidence="5">
    <name type="scientific">Proboscia inermis</name>
    <dbReference type="NCBI Taxonomy" id="420281"/>
    <lineage>
        <taxon>Eukaryota</taxon>
        <taxon>Sar</taxon>
        <taxon>Stramenopiles</taxon>
        <taxon>Ochrophyta</taxon>
        <taxon>Bacillariophyta</taxon>
        <taxon>Coscinodiscophyceae</taxon>
        <taxon>Rhizosoleniophycidae</taxon>
        <taxon>Rhizosoleniales</taxon>
        <taxon>Rhizosoleniaceae</taxon>
        <taxon>Proboscia</taxon>
    </lineage>
</organism>
<evidence type="ECO:0000259" key="4">
    <source>
        <dbReference type="PROSITE" id="PS50919"/>
    </source>
</evidence>
<proteinExistence type="predicted"/>